<feature type="region of interest" description="Disordered" evidence="1">
    <location>
        <begin position="413"/>
        <end position="438"/>
    </location>
</feature>
<dbReference type="PROSITE" id="PS50234">
    <property type="entry name" value="VWFA"/>
    <property type="match status" value="1"/>
</dbReference>
<dbReference type="Proteomes" id="UP001431209">
    <property type="component" value="Unassembled WGS sequence"/>
</dbReference>
<feature type="domain" description="VWFA" evidence="2">
    <location>
        <begin position="45"/>
        <end position="222"/>
    </location>
</feature>
<dbReference type="AlphaFoldDB" id="A0AAW2YQH5"/>
<accession>A0AAW2YQH5</accession>
<keyword evidence="4" id="KW-1185">Reference proteome</keyword>
<dbReference type="InterPro" id="IPR051266">
    <property type="entry name" value="CLCR"/>
</dbReference>
<dbReference type="InterPro" id="IPR002035">
    <property type="entry name" value="VWF_A"/>
</dbReference>
<comment type="caution">
    <text evidence="3">The sequence shown here is derived from an EMBL/GenBank/DDBJ whole genome shotgun (WGS) entry which is preliminary data.</text>
</comment>
<evidence type="ECO:0000256" key="1">
    <source>
        <dbReference type="SAM" id="MobiDB-lite"/>
    </source>
</evidence>
<dbReference type="Gene3D" id="3.40.50.410">
    <property type="entry name" value="von Willebrand factor, type A domain"/>
    <property type="match status" value="1"/>
</dbReference>
<dbReference type="Pfam" id="PF00092">
    <property type="entry name" value="VWA"/>
    <property type="match status" value="1"/>
</dbReference>
<proteinExistence type="predicted"/>
<name>A0AAW2YQH5_9EUKA</name>
<dbReference type="SMART" id="SM00327">
    <property type="entry name" value="VWA"/>
    <property type="match status" value="1"/>
</dbReference>
<sequence>MAPILSELSLSTAVEFEDISHAAKDIYAIATITAPDVEVDRAPIDITCVIDRSGSMGGDKIALVRETLSFVVDQLMESDRLSLVIFDHAIETVLQLTNMTKSNKVEAKNIIKGITARGSTNLSDALYTGLQISSNRTSPNDICSVLLFTDGLANSGINAADNVVAGMDVHMKSMKKPVNVFTFGFGNDHDANMLRAVAEAGTGLYYYIQKNDEIPQSFSDCLGGLLSVSAQNIKLKIDPIDGCTLKAVRTDYKKPSENEIIIGDLYAGETKDIVFEVGVGEIGEDNQSQQLVKLSIAYYNVVEKTHGEQSITTTVRRLKDAKMDVPNKDVDKQRMRISQADALRQGRLLADQGDLQALRSVVQQQQKVLKTSAYAQDDFYCGLNDALDDVLQNTESIQAYQSRGNKVINKQWSEQSNQRSNAIKSTYATKSKSKMLSA</sequence>
<protein>
    <submittedName>
        <fullName evidence="3">Secreted protein with Ig-like and vWFA domains</fullName>
    </submittedName>
</protein>
<evidence type="ECO:0000259" key="2">
    <source>
        <dbReference type="PROSITE" id="PS50234"/>
    </source>
</evidence>
<dbReference type="EMBL" id="JAOPGA020000562">
    <property type="protein sequence ID" value="KAL0479465.1"/>
    <property type="molecule type" value="Genomic_DNA"/>
</dbReference>
<dbReference type="PANTHER" id="PTHR10579:SF43">
    <property type="entry name" value="ZINC FINGER (C3HC4-TYPE RING FINGER) FAMILY PROTEIN"/>
    <property type="match status" value="1"/>
</dbReference>
<dbReference type="PANTHER" id="PTHR10579">
    <property type="entry name" value="CALCIUM-ACTIVATED CHLORIDE CHANNEL REGULATOR"/>
    <property type="match status" value="1"/>
</dbReference>
<gene>
    <name evidence="3" type="ORF">AKO1_007636</name>
</gene>
<dbReference type="InterPro" id="IPR036465">
    <property type="entry name" value="vWFA_dom_sf"/>
</dbReference>
<dbReference type="SUPFAM" id="SSF53300">
    <property type="entry name" value="vWA-like"/>
    <property type="match status" value="1"/>
</dbReference>
<evidence type="ECO:0000313" key="3">
    <source>
        <dbReference type="EMBL" id="KAL0479465.1"/>
    </source>
</evidence>
<organism evidence="3 4">
    <name type="scientific">Acrasis kona</name>
    <dbReference type="NCBI Taxonomy" id="1008807"/>
    <lineage>
        <taxon>Eukaryota</taxon>
        <taxon>Discoba</taxon>
        <taxon>Heterolobosea</taxon>
        <taxon>Tetramitia</taxon>
        <taxon>Eutetramitia</taxon>
        <taxon>Acrasidae</taxon>
        <taxon>Acrasis</taxon>
    </lineage>
</organism>
<feature type="non-terminal residue" evidence="3">
    <location>
        <position position="438"/>
    </location>
</feature>
<reference evidence="3 4" key="1">
    <citation type="submission" date="2024-03" db="EMBL/GenBank/DDBJ databases">
        <title>The Acrasis kona genome and developmental transcriptomes reveal deep origins of eukaryotic multicellular pathways.</title>
        <authorList>
            <person name="Sheikh S."/>
            <person name="Fu C.-J."/>
            <person name="Brown M.W."/>
            <person name="Baldauf S.L."/>
        </authorList>
    </citation>
    <scope>NUCLEOTIDE SEQUENCE [LARGE SCALE GENOMIC DNA]</scope>
    <source>
        <strain evidence="3 4">ATCC MYA-3509</strain>
    </source>
</reference>
<evidence type="ECO:0000313" key="4">
    <source>
        <dbReference type="Proteomes" id="UP001431209"/>
    </source>
</evidence>